<dbReference type="Proteomes" id="UP000005947">
    <property type="component" value="Unassembled WGS sequence"/>
</dbReference>
<reference evidence="1 2" key="1">
    <citation type="submission" date="2011-02" db="EMBL/GenBank/DDBJ databases">
        <authorList>
            <person name="Muzny D."/>
            <person name="Qin X."/>
            <person name="Buhay C."/>
            <person name="Dugan-Rocha S."/>
            <person name="Ding Y."/>
            <person name="Chen G."/>
            <person name="Hawes A."/>
            <person name="Holder M."/>
            <person name="Jhangiani S."/>
            <person name="Johnson A."/>
            <person name="Khan Z."/>
            <person name="Li Z."/>
            <person name="Liu W."/>
            <person name="Liu X."/>
            <person name="Perez L."/>
            <person name="Shen H."/>
            <person name="Wang Q."/>
            <person name="Watt J."/>
            <person name="Xi L."/>
            <person name="Xin Y."/>
            <person name="Zhou J."/>
            <person name="Deng J."/>
            <person name="Jiang H."/>
            <person name="Liu Y."/>
            <person name="Qu J."/>
            <person name="Song X.-Z."/>
            <person name="Zhang L."/>
            <person name="Villasana D."/>
            <person name="Johnson A."/>
            <person name="Liu J."/>
            <person name="Liyanage D."/>
            <person name="Lorensuhewa L."/>
            <person name="Robinson T."/>
            <person name="Song A."/>
            <person name="Song B.-B."/>
            <person name="Dinh H."/>
            <person name="Thornton R."/>
            <person name="Coyle M."/>
            <person name="Francisco L."/>
            <person name="Jackson L."/>
            <person name="Javaid M."/>
            <person name="Korchina V."/>
            <person name="Kovar C."/>
            <person name="Mata R."/>
            <person name="Mathew T."/>
            <person name="Ngo R."/>
            <person name="Nguyen L."/>
            <person name="Nguyen N."/>
            <person name="Okwuonu G."/>
            <person name="Ongeri F."/>
            <person name="Pham C."/>
            <person name="Simmons D."/>
            <person name="Wilczek-Boney K."/>
            <person name="Hale W."/>
            <person name="Jakkamsetti A."/>
            <person name="Pham P."/>
            <person name="Ruth R."/>
            <person name="San Lucas F."/>
            <person name="Warren J."/>
            <person name="Zhang J."/>
            <person name="Zhao Z."/>
            <person name="Zhou C."/>
            <person name="Zhu D."/>
            <person name="Lee S."/>
            <person name="Bess C."/>
            <person name="Blankenburg K."/>
            <person name="Forbes L."/>
            <person name="Fu Q."/>
            <person name="Gubbala S."/>
            <person name="Hirani K."/>
            <person name="Jayaseelan J.C."/>
            <person name="Lara F."/>
            <person name="Munidasa M."/>
            <person name="Palculict T."/>
            <person name="Patil S."/>
            <person name="Pu L.-L."/>
            <person name="Saada N."/>
            <person name="Tang L."/>
            <person name="Weissenberger G."/>
            <person name="Zhu Y."/>
            <person name="Hemphill L."/>
            <person name="Shang Y."/>
            <person name="Youmans B."/>
            <person name="Ayvaz T."/>
            <person name="Ross M."/>
            <person name="Santibanez J."/>
            <person name="Aqrawi P."/>
            <person name="Gross S."/>
            <person name="Joshi V."/>
            <person name="Fowler G."/>
            <person name="Nazareth L."/>
            <person name="Reid J."/>
            <person name="Worley K."/>
            <person name="Petrosino J."/>
            <person name="Highlander S."/>
            <person name="Gibbs R."/>
        </authorList>
    </citation>
    <scope>NUCLEOTIDE SEQUENCE [LARGE SCALE GENOMIC DNA]</scope>
    <source>
        <strain evidence="1 2">DSM 15829</strain>
    </source>
</reference>
<keyword evidence="2" id="KW-1185">Reference proteome</keyword>
<name>F1T659_9ACTN</name>
<organism evidence="1 2">
    <name type="scientific">Fannyhessea vaginae DSM 15829</name>
    <dbReference type="NCBI Taxonomy" id="525256"/>
    <lineage>
        <taxon>Bacteria</taxon>
        <taxon>Bacillati</taxon>
        <taxon>Actinomycetota</taxon>
        <taxon>Coriobacteriia</taxon>
        <taxon>Coriobacteriales</taxon>
        <taxon>Atopobiaceae</taxon>
        <taxon>Fannyhessea</taxon>
    </lineage>
</organism>
<accession>F1T659</accession>
<gene>
    <name evidence="1" type="ORF">HMPREF0091_10959</name>
</gene>
<protein>
    <submittedName>
        <fullName evidence="1">Uncharacterized protein</fullName>
    </submittedName>
</protein>
<dbReference type="EMBL" id="ACGK02000002">
    <property type="protein sequence ID" value="EGF22964.1"/>
    <property type="molecule type" value="Genomic_DNA"/>
</dbReference>
<evidence type="ECO:0000313" key="2">
    <source>
        <dbReference type="Proteomes" id="UP000005947"/>
    </source>
</evidence>
<evidence type="ECO:0000313" key="1">
    <source>
        <dbReference type="EMBL" id="EGF22964.1"/>
    </source>
</evidence>
<proteinExistence type="predicted"/>
<sequence>MFHPACTPFIQTCVLARHCALLCIIAQVVINTCQLTQTIQP</sequence>
<comment type="caution">
    <text evidence="1">The sequence shown here is derived from an EMBL/GenBank/DDBJ whole genome shotgun (WGS) entry which is preliminary data.</text>
</comment>
<dbReference type="AlphaFoldDB" id="F1T659"/>